<evidence type="ECO:0000313" key="2">
    <source>
        <dbReference type="Proteomes" id="UP001363460"/>
    </source>
</evidence>
<dbReference type="EMBL" id="CP146369">
    <property type="protein sequence ID" value="WWT53598.1"/>
    <property type="molecule type" value="Genomic_DNA"/>
</dbReference>
<reference evidence="1 2" key="1">
    <citation type="submission" date="2024-02" db="EMBL/GenBank/DDBJ databases">
        <title>Distribution and functional of Brevundimonas-related endobacteria within Verticillium dahliae.</title>
        <authorList>
            <person name="Zeng H."/>
        </authorList>
    </citation>
    <scope>NUCLEOTIDE SEQUENCE [LARGE SCALE GENOMIC DNA]</scope>
    <source>
        <strain evidence="1 2">TRM 44200</strain>
    </source>
</reference>
<dbReference type="RefSeq" id="WP_269298477.1">
    <property type="nucleotide sequence ID" value="NZ_CP146369.1"/>
</dbReference>
<accession>A0ABZ2I995</accession>
<evidence type="ECO:0008006" key="3">
    <source>
        <dbReference type="Google" id="ProtNLM"/>
    </source>
</evidence>
<dbReference type="Proteomes" id="UP001363460">
    <property type="component" value="Chromosome"/>
</dbReference>
<sequence>MRTVVVEPFGDVWAVRVDDVEPQLFGRGRAAEDVAKTVAERLAAAGDHVEIHLFLRNGQKAARFVCLPPLSAEDSPLLIGGSLLAQAAANVDDTDQRVNA</sequence>
<gene>
    <name evidence="1" type="ORF">V8J38_10030</name>
</gene>
<evidence type="ECO:0000313" key="1">
    <source>
        <dbReference type="EMBL" id="WWT53598.1"/>
    </source>
</evidence>
<organism evidence="1 2">
    <name type="scientific">Brevundimonas olei</name>
    <dbReference type="NCBI Taxonomy" id="657642"/>
    <lineage>
        <taxon>Bacteria</taxon>
        <taxon>Pseudomonadati</taxon>
        <taxon>Pseudomonadota</taxon>
        <taxon>Alphaproteobacteria</taxon>
        <taxon>Caulobacterales</taxon>
        <taxon>Caulobacteraceae</taxon>
        <taxon>Brevundimonas</taxon>
    </lineage>
</organism>
<protein>
    <recommendedName>
        <fullName evidence="3">DUF2188 domain-containing protein</fullName>
    </recommendedName>
</protein>
<proteinExistence type="predicted"/>
<name>A0ABZ2I995_9CAUL</name>
<keyword evidence="2" id="KW-1185">Reference proteome</keyword>